<gene>
    <name evidence="1" type="ORF">ACFSRY_09715</name>
</gene>
<evidence type="ECO:0008006" key="3">
    <source>
        <dbReference type="Google" id="ProtNLM"/>
    </source>
</evidence>
<accession>A0ABW5IMI2</accession>
<name>A0ABW5IMI2_9BACT</name>
<proteinExistence type="predicted"/>
<dbReference type="EMBL" id="JBHULU010000012">
    <property type="protein sequence ID" value="MFD2514142.1"/>
    <property type="molecule type" value="Genomic_DNA"/>
</dbReference>
<organism evidence="1 2">
    <name type="scientific">Pontibacter locisalis</name>
    <dbReference type="NCBI Taxonomy" id="1719035"/>
    <lineage>
        <taxon>Bacteria</taxon>
        <taxon>Pseudomonadati</taxon>
        <taxon>Bacteroidota</taxon>
        <taxon>Cytophagia</taxon>
        <taxon>Cytophagales</taxon>
        <taxon>Hymenobacteraceae</taxon>
        <taxon>Pontibacter</taxon>
    </lineage>
</organism>
<dbReference type="Proteomes" id="UP001597544">
    <property type="component" value="Unassembled WGS sequence"/>
</dbReference>
<evidence type="ECO:0000313" key="1">
    <source>
        <dbReference type="EMBL" id="MFD2514142.1"/>
    </source>
</evidence>
<sequence length="87" mass="10201">MYLAHQALHFSYQEHQQFHDLEAMPQLSELSRTLVLDLGEDLAARGLVEVTYRASRMYIRITSKGIAYMKKQEKELQPYNTNFYCVA</sequence>
<comment type="caution">
    <text evidence="1">The sequence shown here is derived from an EMBL/GenBank/DDBJ whole genome shotgun (WGS) entry which is preliminary data.</text>
</comment>
<evidence type="ECO:0000313" key="2">
    <source>
        <dbReference type="Proteomes" id="UP001597544"/>
    </source>
</evidence>
<reference evidence="2" key="1">
    <citation type="journal article" date="2019" name="Int. J. Syst. Evol. Microbiol.">
        <title>The Global Catalogue of Microorganisms (GCM) 10K type strain sequencing project: providing services to taxonomists for standard genome sequencing and annotation.</title>
        <authorList>
            <consortium name="The Broad Institute Genomics Platform"/>
            <consortium name="The Broad Institute Genome Sequencing Center for Infectious Disease"/>
            <person name="Wu L."/>
            <person name="Ma J."/>
        </authorList>
    </citation>
    <scope>NUCLEOTIDE SEQUENCE [LARGE SCALE GENOMIC DNA]</scope>
    <source>
        <strain evidence="2">KCTC 42498</strain>
    </source>
</reference>
<protein>
    <recommendedName>
        <fullName evidence="3">Winged helix DNA-binding domain-containing protein</fullName>
    </recommendedName>
</protein>
<keyword evidence="2" id="KW-1185">Reference proteome</keyword>